<evidence type="ECO:0000313" key="3">
    <source>
        <dbReference type="Proteomes" id="UP001059617"/>
    </source>
</evidence>
<feature type="region of interest" description="Disordered" evidence="1">
    <location>
        <begin position="208"/>
        <end position="255"/>
    </location>
</feature>
<feature type="compositionally biased region" description="Basic and acidic residues" evidence="1">
    <location>
        <begin position="237"/>
        <end position="255"/>
    </location>
</feature>
<sequence>MAQTSAAGHPLPQVADRQAWQAKIDELRVKEKAHTRAGDALAAERRRLPMVEVDPQTPLIGADGPVPLIDIFDGRSQLIAYFQMWHTGRPAAEQCEGCTFSTTHINELSYLHSRDVSYATFCQGPYEESSRYRDFMGWTIPWYSVPQDAVDRLVANRHFGILVCYLRDDDKVYETYWTTGRGNELMAPSYGLLDLTVYGRQEFWEDSPEGWPQRWGSKGGQFRLDGRPTAQWSRITAGRDDDLGTSSDDRPQRES</sequence>
<gene>
    <name evidence="2" type="ORF">Dfulv_23600</name>
</gene>
<dbReference type="EMBL" id="CP073720">
    <property type="protein sequence ID" value="UWP87062.1"/>
    <property type="molecule type" value="Genomic_DNA"/>
</dbReference>
<dbReference type="RefSeq" id="WP_259866867.1">
    <property type="nucleotide sequence ID" value="NZ_BAAAST010000071.1"/>
</dbReference>
<reference evidence="2" key="1">
    <citation type="submission" date="2021-04" db="EMBL/GenBank/DDBJ databases">
        <authorList>
            <person name="Hartkoorn R.C."/>
            <person name="Beaudoing E."/>
            <person name="Hot D."/>
        </authorList>
    </citation>
    <scope>NUCLEOTIDE SEQUENCE</scope>
    <source>
        <strain evidence="2">NRRL B-16292</strain>
    </source>
</reference>
<proteinExistence type="predicted"/>
<dbReference type="Proteomes" id="UP001059617">
    <property type="component" value="Chromosome"/>
</dbReference>
<evidence type="ECO:0000256" key="1">
    <source>
        <dbReference type="SAM" id="MobiDB-lite"/>
    </source>
</evidence>
<evidence type="ECO:0000313" key="2">
    <source>
        <dbReference type="EMBL" id="UWP87062.1"/>
    </source>
</evidence>
<dbReference type="Pfam" id="PF05988">
    <property type="entry name" value="DUF899"/>
    <property type="match status" value="1"/>
</dbReference>
<name>A0ABY5WB29_9ACTN</name>
<organism evidence="2 3">
    <name type="scientific">Dactylosporangium fulvum</name>
    <dbReference type="NCBI Taxonomy" id="53359"/>
    <lineage>
        <taxon>Bacteria</taxon>
        <taxon>Bacillati</taxon>
        <taxon>Actinomycetota</taxon>
        <taxon>Actinomycetes</taxon>
        <taxon>Micromonosporales</taxon>
        <taxon>Micromonosporaceae</taxon>
        <taxon>Dactylosporangium</taxon>
    </lineage>
</organism>
<accession>A0ABY5WB29</accession>
<reference evidence="2" key="2">
    <citation type="submission" date="2022-09" db="EMBL/GenBank/DDBJ databases">
        <title>Biosynthetic gene clusters of Dactylosporangioum fulvum.</title>
        <authorList>
            <person name="Caradec T."/>
        </authorList>
    </citation>
    <scope>NUCLEOTIDE SEQUENCE</scope>
    <source>
        <strain evidence="2">NRRL B-16292</strain>
    </source>
</reference>
<keyword evidence="3" id="KW-1185">Reference proteome</keyword>
<dbReference type="InterPro" id="IPR010296">
    <property type="entry name" value="DUF899_thioredox"/>
</dbReference>
<protein>
    <submittedName>
        <fullName evidence="2">DUF899 domain-containing protein</fullName>
    </submittedName>
</protein>